<gene>
    <name evidence="2" type="ordered locus">CLDAP_12070</name>
</gene>
<evidence type="ECO:0000313" key="2">
    <source>
        <dbReference type="EMBL" id="BAL99246.1"/>
    </source>
</evidence>
<dbReference type="HOGENOM" id="CLU_020626_2_0_0"/>
<dbReference type="KEGG" id="cap:CLDAP_12070"/>
<protein>
    <submittedName>
        <fullName evidence="2">Putative transposase</fullName>
    </submittedName>
</protein>
<dbReference type="PANTHER" id="PTHR35004">
    <property type="entry name" value="TRANSPOSASE RV3428C-RELATED"/>
    <property type="match status" value="1"/>
</dbReference>
<dbReference type="PATRIC" id="fig|926550.5.peg.1277"/>
<dbReference type="AlphaFoldDB" id="I0I1V9"/>
<evidence type="ECO:0000313" key="3">
    <source>
        <dbReference type="Proteomes" id="UP000007880"/>
    </source>
</evidence>
<dbReference type="Proteomes" id="UP000007880">
    <property type="component" value="Chromosome"/>
</dbReference>
<organism evidence="2 3">
    <name type="scientific">Caldilinea aerophila (strain DSM 14535 / JCM 11387 / NBRC 104270 / STL-6-O1)</name>
    <dbReference type="NCBI Taxonomy" id="926550"/>
    <lineage>
        <taxon>Bacteria</taxon>
        <taxon>Bacillati</taxon>
        <taxon>Chloroflexota</taxon>
        <taxon>Caldilineae</taxon>
        <taxon>Caldilineales</taxon>
        <taxon>Caldilineaceae</taxon>
        <taxon>Caldilinea</taxon>
    </lineage>
</organism>
<keyword evidence="3" id="KW-1185">Reference proteome</keyword>
<dbReference type="PANTHER" id="PTHR35004:SF7">
    <property type="entry name" value="INTEGRASE PROTEIN"/>
    <property type="match status" value="1"/>
</dbReference>
<accession>I0I1V9</accession>
<dbReference type="EMBL" id="AP012337">
    <property type="protein sequence ID" value="BAL99246.1"/>
    <property type="molecule type" value="Genomic_DNA"/>
</dbReference>
<dbReference type="STRING" id="926550.CLDAP_12070"/>
<sequence>MRKALEQSEPQPYQLRQAKVAPVLGAYKEQIEAMLVENEGLPRKQRYTSGKIYRVLREAGYTGAESTVRAYVSRRRKAVRRPATYLPLVFDPGIDAQVDWGEATVILQGEPVVVQLFIMRLCYSRKLFVMAFPTQRQEAFLLGHVQAFAHFGGVPHRISYDNLKVAVQQILEGRNRIEQTDFVRFRSCYRFESRFCTPAQGHEKGGVESDVGYSRRNFLVPPPAVADFAELNAQLLAACCADDQRIVDRQTEAIGVRWQVEQPRLRPLPAHPFACCVSREVTLNGYSTVTFETNRYSVPVDKARKHLTLRAYPFTIEVLDDNQLIATHKRSYARQQDILDPLHYLALLLERPGAFEHALPLREWRAKWPPAYETLLATLRQQHPNESAAIRTFVQILALHQSHAPAVVQRAIEQAVQEKLTTPAGVRFCLNRLLDPTPTVAPLKLTEQPALAAVGHQALSAARYDQFLSAERKGAGA</sequence>
<dbReference type="NCBIfam" id="NF033546">
    <property type="entry name" value="transpos_IS21"/>
    <property type="match status" value="1"/>
</dbReference>
<dbReference type="InterPro" id="IPR054353">
    <property type="entry name" value="IstA-like_C"/>
</dbReference>
<dbReference type="eggNOG" id="COG4584">
    <property type="taxonomic scope" value="Bacteria"/>
</dbReference>
<reference evidence="2 3" key="1">
    <citation type="submission" date="2012-02" db="EMBL/GenBank/DDBJ databases">
        <title>Complete genome sequence of Caldilinea aerophila DSM 14535 (= NBRC 102666).</title>
        <authorList>
            <person name="Oguchi A."/>
            <person name="Hosoyama A."/>
            <person name="Sekine M."/>
            <person name="Fukai R."/>
            <person name="Kato Y."/>
            <person name="Nakamura S."/>
            <person name="Hanada S."/>
            <person name="Yamazaki S."/>
            <person name="Fujita N."/>
        </authorList>
    </citation>
    <scope>NUCLEOTIDE SEQUENCE [LARGE SCALE GENOMIC DNA]</scope>
    <source>
        <strain evidence="3">DSM 14535 / JCM 11387 / NBRC 104270 / STL-6-O1</strain>
    </source>
</reference>
<dbReference type="Pfam" id="PF22483">
    <property type="entry name" value="Mu-transpos_C_2"/>
    <property type="match status" value="1"/>
</dbReference>
<proteinExistence type="predicted"/>
<feature type="domain" description="Transposase for insertion sequence element IS21-like C-terminal" evidence="1">
    <location>
        <begin position="268"/>
        <end position="340"/>
    </location>
</feature>
<evidence type="ECO:0000259" key="1">
    <source>
        <dbReference type="Pfam" id="PF22483"/>
    </source>
</evidence>
<name>I0I1V9_CALAS</name>